<gene>
    <name evidence="1" type="ORF">HPB50_003250</name>
</gene>
<evidence type="ECO:0000313" key="1">
    <source>
        <dbReference type="EMBL" id="KAH6923624.1"/>
    </source>
</evidence>
<reference evidence="1" key="1">
    <citation type="submission" date="2020-05" db="EMBL/GenBank/DDBJ databases">
        <title>Large-scale comparative analyses of tick genomes elucidate their genetic diversity and vector capacities.</title>
        <authorList>
            <person name="Jia N."/>
            <person name="Wang J."/>
            <person name="Shi W."/>
            <person name="Du L."/>
            <person name="Sun Y."/>
            <person name="Zhan W."/>
            <person name="Jiang J."/>
            <person name="Wang Q."/>
            <person name="Zhang B."/>
            <person name="Ji P."/>
            <person name="Sakyi L.B."/>
            <person name="Cui X."/>
            <person name="Yuan T."/>
            <person name="Jiang B."/>
            <person name="Yang W."/>
            <person name="Lam T.T.-Y."/>
            <person name="Chang Q."/>
            <person name="Ding S."/>
            <person name="Wang X."/>
            <person name="Zhu J."/>
            <person name="Ruan X."/>
            <person name="Zhao L."/>
            <person name="Wei J."/>
            <person name="Que T."/>
            <person name="Du C."/>
            <person name="Cheng J."/>
            <person name="Dai P."/>
            <person name="Han X."/>
            <person name="Huang E."/>
            <person name="Gao Y."/>
            <person name="Liu J."/>
            <person name="Shao H."/>
            <person name="Ye R."/>
            <person name="Li L."/>
            <person name="Wei W."/>
            <person name="Wang X."/>
            <person name="Wang C."/>
            <person name="Yang T."/>
            <person name="Huo Q."/>
            <person name="Li W."/>
            <person name="Guo W."/>
            <person name="Chen H."/>
            <person name="Zhou L."/>
            <person name="Ni X."/>
            <person name="Tian J."/>
            <person name="Zhou Y."/>
            <person name="Sheng Y."/>
            <person name="Liu T."/>
            <person name="Pan Y."/>
            <person name="Xia L."/>
            <person name="Li J."/>
            <person name="Zhao F."/>
            <person name="Cao W."/>
        </authorList>
    </citation>
    <scope>NUCLEOTIDE SEQUENCE</scope>
    <source>
        <strain evidence="1">Hyas-2018</strain>
    </source>
</reference>
<dbReference type="EMBL" id="CM023488">
    <property type="protein sequence ID" value="KAH6923624.1"/>
    <property type="molecule type" value="Genomic_DNA"/>
</dbReference>
<keyword evidence="2" id="KW-1185">Reference proteome</keyword>
<name>A0ACB7RP26_HYAAI</name>
<evidence type="ECO:0000313" key="2">
    <source>
        <dbReference type="Proteomes" id="UP000821845"/>
    </source>
</evidence>
<dbReference type="Proteomes" id="UP000821845">
    <property type="component" value="Chromosome 8"/>
</dbReference>
<protein>
    <submittedName>
        <fullName evidence="1">Uncharacterized protein</fullName>
    </submittedName>
</protein>
<sequence length="726" mass="80397">MSAQDGVGQPLKILNVDGRSLALDEHGLARLLLDERVKDKPVVVIAVAGAFRKGKSFLLCFLLRYLRNQGRADWLGNPDAPLEGFDWQGGSKRHTTGILMWNEVFLVKNSRGEELAVVLMDTQGTFDCQSSTKVHSSIFALSAMISSVLIYNISQNIQEDHLQHLQAFIEYGMLTQVEQREPLSSTSAEAGCTRPLQSLLFLVRDWPAPYELPYGLEGGQELLEQHLKVTPEQDEELRQLRQKIFNCFTKIFCFLMPHPGEKVAQTWPFDGRLSEIGDNFKRHLAQLVLLLLEPDNLLPKEINGRKITCQELMSYIRVYVSANKEGRLRNASSMLEVTHVASCRAAVEKCLDFYITGMLRVWQSSPGEADCSTMLVHHERLKEEAVRKFLATPKMGGDELSLVYLHELTEKIDDTFDIYCKYLEEKRNRSFNTTSFKTVAFKVAHVFMTAGLAAGAVALAVVELPAVAIALATMGAASLSAHIAQVVIEMERAKRKREERQTDASMATGAAESNEICTVNGDETDDEAPLVSTSGGAVEEVNIIDSVRVERTGNSGTTRSTLAHLVHIAVCTESFIAHRCRVGDAPGLSHGLTNLLAQLDAPDDCISLLSTDFPEFERVPSDPPFLACDEVASTEMANSEAFARALKHYDDGMQQVCGESVPRLSEKQLKIYHDRLRASAEEIFVRGCYSTGKRVLRDYLHRLANVSPPTAGPHVSAATLAWKTAA</sequence>
<comment type="caution">
    <text evidence="1">The sequence shown here is derived from an EMBL/GenBank/DDBJ whole genome shotgun (WGS) entry which is preliminary data.</text>
</comment>
<proteinExistence type="predicted"/>
<accession>A0ACB7RP26</accession>
<organism evidence="1 2">
    <name type="scientific">Hyalomma asiaticum</name>
    <name type="common">Tick</name>
    <dbReference type="NCBI Taxonomy" id="266040"/>
    <lineage>
        <taxon>Eukaryota</taxon>
        <taxon>Metazoa</taxon>
        <taxon>Ecdysozoa</taxon>
        <taxon>Arthropoda</taxon>
        <taxon>Chelicerata</taxon>
        <taxon>Arachnida</taxon>
        <taxon>Acari</taxon>
        <taxon>Parasitiformes</taxon>
        <taxon>Ixodida</taxon>
        <taxon>Ixodoidea</taxon>
        <taxon>Ixodidae</taxon>
        <taxon>Hyalomminae</taxon>
        <taxon>Hyalomma</taxon>
    </lineage>
</organism>